<dbReference type="Proteomes" id="UP000313066">
    <property type="component" value="Unassembled WGS sequence"/>
</dbReference>
<feature type="transmembrane region" description="Helical" evidence="7">
    <location>
        <begin position="282"/>
        <end position="303"/>
    </location>
</feature>
<evidence type="ECO:0000256" key="5">
    <source>
        <dbReference type="ARBA" id="ARBA00022989"/>
    </source>
</evidence>
<sequence length="338" mass="34085">MPPSLTRATAARSTLDSRLLPGLLVTTAGVALAIAVNALVPAVSPLMAALVLGAVTTNLGLSSPALRPGLQFAARGPLRLGIVLLGAQLALPDVLALGLPVLLPVVVTVTATFFGTQWLGRRLGLGRELSLLVATGFSICGAAAVAAMDGVTDSDEEDVMTAVALVTLYGSLAIAVLPQAEGLLHLSPEAFGVWAGASVHEVAQVVATAQAVGGAALTTAVVVKLTRVVLLAPLIAGVTLWRRRTAAPTEGRRPPVVPLFVAGFLAMAALRSLGVLPPASLAALKTAETLLFTAALFGMGAAVRLRALLRTGRRAVALGALSTTLVTLVALAGVTVLA</sequence>
<gene>
    <name evidence="8" type="ORF">FH610_035020</name>
</gene>
<proteinExistence type="inferred from homology"/>
<feature type="transmembrane region" description="Helical" evidence="7">
    <location>
        <begin position="101"/>
        <end position="120"/>
    </location>
</feature>
<keyword evidence="9" id="KW-1185">Reference proteome</keyword>
<evidence type="ECO:0000313" key="8">
    <source>
        <dbReference type="EMBL" id="KAB8179990.1"/>
    </source>
</evidence>
<dbReference type="AlphaFoldDB" id="A0A5N6BIA8"/>
<dbReference type="EMBL" id="VDMA02000025">
    <property type="protein sequence ID" value="KAB8179990.1"/>
    <property type="molecule type" value="Genomic_DNA"/>
</dbReference>
<keyword evidence="6 7" id="KW-0472">Membrane</keyword>
<comment type="caution">
    <text evidence="8">The sequence shown here is derived from an EMBL/GenBank/DDBJ whole genome shotgun (WGS) entry which is preliminary data.</text>
</comment>
<dbReference type="PANTHER" id="PTHR30106:SF2">
    <property type="entry name" value="UPF0324 INNER MEMBRANE PROTEIN YEIH"/>
    <property type="match status" value="1"/>
</dbReference>
<dbReference type="InterPro" id="IPR018383">
    <property type="entry name" value="UPF0324_pro"/>
</dbReference>
<feature type="transmembrane region" description="Helical" evidence="7">
    <location>
        <begin position="215"/>
        <end position="236"/>
    </location>
</feature>
<feature type="transmembrane region" description="Helical" evidence="7">
    <location>
        <begin position="256"/>
        <end position="276"/>
    </location>
</feature>
<evidence type="ECO:0000256" key="7">
    <source>
        <dbReference type="SAM" id="Phobius"/>
    </source>
</evidence>
<evidence type="ECO:0000256" key="3">
    <source>
        <dbReference type="ARBA" id="ARBA00022475"/>
    </source>
</evidence>
<feature type="transmembrane region" description="Helical" evidence="7">
    <location>
        <begin position="129"/>
        <end position="147"/>
    </location>
</feature>
<dbReference type="Pfam" id="PF03601">
    <property type="entry name" value="Cons_hypoth698"/>
    <property type="match status" value="1"/>
</dbReference>
<keyword evidence="5 7" id="KW-1133">Transmembrane helix</keyword>
<name>A0A5N6BIA8_9ACTN</name>
<dbReference type="RefSeq" id="WP_139579529.1">
    <property type="nucleotide sequence ID" value="NZ_VDMA02000025.1"/>
</dbReference>
<evidence type="ECO:0000313" key="9">
    <source>
        <dbReference type="Proteomes" id="UP000313066"/>
    </source>
</evidence>
<evidence type="ECO:0000256" key="1">
    <source>
        <dbReference type="ARBA" id="ARBA00004651"/>
    </source>
</evidence>
<comment type="subcellular location">
    <subcellularLocation>
        <location evidence="1">Cell membrane</location>
        <topology evidence="1">Multi-pass membrane protein</topology>
    </subcellularLocation>
</comment>
<evidence type="ECO:0000256" key="4">
    <source>
        <dbReference type="ARBA" id="ARBA00022692"/>
    </source>
</evidence>
<dbReference type="GO" id="GO:0005886">
    <property type="term" value="C:plasma membrane"/>
    <property type="evidence" value="ECO:0007669"/>
    <property type="project" value="UniProtKB-SubCell"/>
</dbReference>
<keyword evidence="3" id="KW-1003">Cell membrane</keyword>
<comment type="similarity">
    <text evidence="2">Belongs to the UPF0324 family.</text>
</comment>
<evidence type="ECO:0000256" key="6">
    <source>
        <dbReference type="ARBA" id="ARBA00023136"/>
    </source>
</evidence>
<feature type="transmembrane region" description="Helical" evidence="7">
    <location>
        <begin position="315"/>
        <end position="337"/>
    </location>
</feature>
<keyword evidence="4 7" id="KW-0812">Transmembrane</keyword>
<reference evidence="8 9" key="1">
    <citation type="submission" date="2019-10" db="EMBL/GenBank/DDBJ databases">
        <title>Nonomuraea sp. nov., isolated from Phyllanthus amarus.</title>
        <authorList>
            <person name="Klykleung N."/>
            <person name="Tanasupawat S."/>
        </authorList>
    </citation>
    <scope>NUCLEOTIDE SEQUENCE [LARGE SCALE GENOMIC DNA]</scope>
    <source>
        <strain evidence="8 9">CR1-09</strain>
    </source>
</reference>
<feature type="transmembrane region" description="Helical" evidence="7">
    <location>
        <begin position="20"/>
        <end position="40"/>
    </location>
</feature>
<protein>
    <submittedName>
        <fullName evidence="8">Putative sulfate exporter family transporter</fullName>
    </submittedName>
</protein>
<dbReference type="PANTHER" id="PTHR30106">
    <property type="entry name" value="INNER MEMBRANE PROTEIN YEIH-RELATED"/>
    <property type="match status" value="1"/>
</dbReference>
<organism evidence="8 9">
    <name type="scientific">Microbispora catharanthi</name>
    <dbReference type="NCBI Taxonomy" id="1712871"/>
    <lineage>
        <taxon>Bacteria</taxon>
        <taxon>Bacillati</taxon>
        <taxon>Actinomycetota</taxon>
        <taxon>Actinomycetes</taxon>
        <taxon>Streptosporangiales</taxon>
        <taxon>Streptosporangiaceae</taxon>
        <taxon>Microbispora</taxon>
    </lineage>
</organism>
<accession>A0A5N6BIA8</accession>
<evidence type="ECO:0000256" key="2">
    <source>
        <dbReference type="ARBA" id="ARBA00007977"/>
    </source>
</evidence>